<evidence type="ECO:0000259" key="3">
    <source>
        <dbReference type="Pfam" id="PF16344"/>
    </source>
</evidence>
<dbReference type="PANTHER" id="PTHR30273">
    <property type="entry name" value="PERIPLASMIC SIGNAL SENSOR AND SIGMA FACTOR ACTIVATOR FECR-RELATED"/>
    <property type="match status" value="1"/>
</dbReference>
<dbReference type="AlphaFoldDB" id="A0A4R0Q036"/>
<dbReference type="Pfam" id="PF16344">
    <property type="entry name" value="FecR_C"/>
    <property type="match status" value="1"/>
</dbReference>
<feature type="domain" description="FecR protein" evidence="2">
    <location>
        <begin position="169"/>
        <end position="265"/>
    </location>
</feature>
<keyword evidence="1" id="KW-1133">Transmembrane helix</keyword>
<keyword evidence="1" id="KW-0472">Membrane</keyword>
<dbReference type="GO" id="GO:0016989">
    <property type="term" value="F:sigma factor antagonist activity"/>
    <property type="evidence" value="ECO:0007669"/>
    <property type="project" value="TreeGrafter"/>
</dbReference>
<comment type="caution">
    <text evidence="4">The sequence shown here is derived from an EMBL/GenBank/DDBJ whole genome shotgun (WGS) entry which is preliminary data.</text>
</comment>
<protein>
    <submittedName>
        <fullName evidence="4">DUF4974 domain-containing protein</fullName>
    </submittedName>
</protein>
<evidence type="ECO:0000313" key="5">
    <source>
        <dbReference type="Proteomes" id="UP000293925"/>
    </source>
</evidence>
<sequence length="375" mass="42038">MQRKNIKSVLEKISSGDFTADEEIISKYWIHQLNPKIASGYSDDELERVSNEMWIILSKEKEMQPAKVYRLWPRIVKIAAAVVLIIFGIYFFNYHPHKAAQTTNLTTQKVVPGTIGATLTLANGKKIRLADVGNGTIAQLAGIDITKTANGELIYEIKNNAGSIQEMNTLTTAKGETYMVILPDKSKVWLNAASSLTYNATNFNQGKRVVELRGEGYFEVAKDRAHPFVVKTTKQEVEVLGTHFNINSYVDEPTTITSLLEGAVKITSGQLKETLRPGEQSILKNGAMQISLADVDADIAWKNGEFIFEGQEFKSLMRTIGRWYDVIVVYDYEPENLHLGGKISKYESIQEVLDLLQGTGDVKFKIEGRRIRVIK</sequence>
<keyword evidence="1" id="KW-0812">Transmembrane</keyword>
<organism evidence="4 5">
    <name type="scientific">Pedobacter psychrodurus</name>
    <dbReference type="NCBI Taxonomy" id="2530456"/>
    <lineage>
        <taxon>Bacteria</taxon>
        <taxon>Pseudomonadati</taxon>
        <taxon>Bacteroidota</taxon>
        <taxon>Sphingobacteriia</taxon>
        <taxon>Sphingobacteriales</taxon>
        <taxon>Sphingobacteriaceae</taxon>
        <taxon>Pedobacter</taxon>
    </lineage>
</organism>
<evidence type="ECO:0000256" key="1">
    <source>
        <dbReference type="SAM" id="Phobius"/>
    </source>
</evidence>
<gene>
    <name evidence="4" type="ORF">EZ456_15640</name>
</gene>
<feature type="domain" description="Protein FecR C-terminal" evidence="3">
    <location>
        <begin position="305"/>
        <end position="372"/>
    </location>
</feature>
<dbReference type="InterPro" id="IPR032508">
    <property type="entry name" value="FecR_C"/>
</dbReference>
<proteinExistence type="predicted"/>
<dbReference type="RefSeq" id="WP_131531708.1">
    <property type="nucleotide sequence ID" value="NZ_SJSO01000013.1"/>
</dbReference>
<dbReference type="PANTHER" id="PTHR30273:SF2">
    <property type="entry name" value="PROTEIN FECR"/>
    <property type="match status" value="1"/>
</dbReference>
<dbReference type="Pfam" id="PF04773">
    <property type="entry name" value="FecR"/>
    <property type="match status" value="1"/>
</dbReference>
<reference evidence="4 5" key="1">
    <citation type="submission" date="2019-02" db="EMBL/GenBank/DDBJ databases">
        <title>Pedobacter sp. RP-3-21 sp. nov., isolated from Arctic soil.</title>
        <authorList>
            <person name="Dahal R.H."/>
        </authorList>
    </citation>
    <scope>NUCLEOTIDE SEQUENCE [LARGE SCALE GENOMIC DNA]</scope>
    <source>
        <strain evidence="4 5">RP-3-21</strain>
    </source>
</reference>
<dbReference type="InterPro" id="IPR006860">
    <property type="entry name" value="FecR"/>
</dbReference>
<dbReference type="EMBL" id="SJSO01000013">
    <property type="protein sequence ID" value="TCD25460.1"/>
    <property type="molecule type" value="Genomic_DNA"/>
</dbReference>
<dbReference type="Gene3D" id="2.60.120.1440">
    <property type="match status" value="1"/>
</dbReference>
<name>A0A4R0Q036_9SPHI</name>
<evidence type="ECO:0000259" key="2">
    <source>
        <dbReference type="Pfam" id="PF04773"/>
    </source>
</evidence>
<feature type="transmembrane region" description="Helical" evidence="1">
    <location>
        <begin position="71"/>
        <end position="92"/>
    </location>
</feature>
<dbReference type="Gene3D" id="3.55.50.30">
    <property type="match status" value="1"/>
</dbReference>
<keyword evidence="5" id="KW-1185">Reference proteome</keyword>
<dbReference type="OrthoDB" id="1099963at2"/>
<accession>A0A4R0Q036</accession>
<dbReference type="InterPro" id="IPR012373">
    <property type="entry name" value="Ferrdict_sens_TM"/>
</dbReference>
<dbReference type="Proteomes" id="UP000293925">
    <property type="component" value="Unassembled WGS sequence"/>
</dbReference>
<evidence type="ECO:0000313" key="4">
    <source>
        <dbReference type="EMBL" id="TCD25460.1"/>
    </source>
</evidence>